<proteinExistence type="inferred from homology"/>
<keyword evidence="4 6" id="KW-1133">Transmembrane helix</keyword>
<dbReference type="FunCoup" id="B4NC60">
    <property type="interactions" value="16"/>
</dbReference>
<dbReference type="Pfam" id="PF08395">
    <property type="entry name" value="7tm_7"/>
    <property type="match status" value="1"/>
</dbReference>
<protein>
    <recommendedName>
        <fullName evidence="6">Gustatory receptor</fullName>
    </recommendedName>
</protein>
<accession>B4NC60</accession>
<evidence type="ECO:0000256" key="1">
    <source>
        <dbReference type="ARBA" id="ARBA00004651"/>
    </source>
</evidence>
<organism evidence="7 8">
    <name type="scientific">Drosophila willistoni</name>
    <name type="common">Fruit fly</name>
    <dbReference type="NCBI Taxonomy" id="7260"/>
    <lineage>
        <taxon>Eukaryota</taxon>
        <taxon>Metazoa</taxon>
        <taxon>Ecdysozoa</taxon>
        <taxon>Arthropoda</taxon>
        <taxon>Hexapoda</taxon>
        <taxon>Insecta</taxon>
        <taxon>Pterygota</taxon>
        <taxon>Neoptera</taxon>
        <taxon>Endopterygota</taxon>
        <taxon>Diptera</taxon>
        <taxon>Brachycera</taxon>
        <taxon>Muscomorpha</taxon>
        <taxon>Ephydroidea</taxon>
        <taxon>Drosophilidae</taxon>
        <taxon>Drosophila</taxon>
        <taxon>Sophophora</taxon>
    </lineage>
</organism>
<dbReference type="STRING" id="7260.B4NC60"/>
<dbReference type="InParanoid" id="B4NC60"/>
<dbReference type="GO" id="GO:1901354">
    <property type="term" value="P:response to L-canavanine"/>
    <property type="evidence" value="ECO:0007669"/>
    <property type="project" value="EnsemblMetazoa"/>
</dbReference>
<keyword evidence="6" id="KW-0675">Receptor</keyword>
<reference evidence="7 8" key="1">
    <citation type="journal article" date="2007" name="Nature">
        <title>Evolution of genes and genomes on the Drosophila phylogeny.</title>
        <authorList>
            <consortium name="Drosophila 12 Genomes Consortium"/>
            <person name="Clark A.G."/>
            <person name="Eisen M.B."/>
            <person name="Smith D.R."/>
            <person name="Bergman C.M."/>
            <person name="Oliver B."/>
            <person name="Markow T.A."/>
            <person name="Kaufman T.C."/>
            <person name="Kellis M."/>
            <person name="Gelbart W."/>
            <person name="Iyer V.N."/>
            <person name="Pollard D.A."/>
            <person name="Sackton T.B."/>
            <person name="Larracuente A.M."/>
            <person name="Singh N.D."/>
            <person name="Abad J.P."/>
            <person name="Abt D.N."/>
            <person name="Adryan B."/>
            <person name="Aguade M."/>
            <person name="Akashi H."/>
            <person name="Anderson W.W."/>
            <person name="Aquadro C.F."/>
            <person name="Ardell D.H."/>
            <person name="Arguello R."/>
            <person name="Artieri C.G."/>
            <person name="Barbash D.A."/>
            <person name="Barker D."/>
            <person name="Barsanti P."/>
            <person name="Batterham P."/>
            <person name="Batzoglou S."/>
            <person name="Begun D."/>
            <person name="Bhutkar A."/>
            <person name="Blanco E."/>
            <person name="Bosak S.A."/>
            <person name="Bradley R.K."/>
            <person name="Brand A.D."/>
            <person name="Brent M.R."/>
            <person name="Brooks A.N."/>
            <person name="Brown R.H."/>
            <person name="Butlin R.K."/>
            <person name="Caggese C."/>
            <person name="Calvi B.R."/>
            <person name="Bernardo de Carvalho A."/>
            <person name="Caspi A."/>
            <person name="Castrezana S."/>
            <person name="Celniker S.E."/>
            <person name="Chang J.L."/>
            <person name="Chapple C."/>
            <person name="Chatterji S."/>
            <person name="Chinwalla A."/>
            <person name="Civetta A."/>
            <person name="Clifton S.W."/>
            <person name="Comeron J.M."/>
            <person name="Costello J.C."/>
            <person name="Coyne J.A."/>
            <person name="Daub J."/>
            <person name="David R.G."/>
            <person name="Delcher A.L."/>
            <person name="Delehaunty K."/>
            <person name="Do C.B."/>
            <person name="Ebling H."/>
            <person name="Edwards K."/>
            <person name="Eickbush T."/>
            <person name="Evans J.D."/>
            <person name="Filipski A."/>
            <person name="Findeiss S."/>
            <person name="Freyhult E."/>
            <person name="Fulton L."/>
            <person name="Fulton R."/>
            <person name="Garcia A.C."/>
            <person name="Gardiner A."/>
            <person name="Garfield D.A."/>
            <person name="Garvin B.E."/>
            <person name="Gibson G."/>
            <person name="Gilbert D."/>
            <person name="Gnerre S."/>
            <person name="Godfrey J."/>
            <person name="Good R."/>
            <person name="Gotea V."/>
            <person name="Gravely B."/>
            <person name="Greenberg A.J."/>
            <person name="Griffiths-Jones S."/>
            <person name="Gross S."/>
            <person name="Guigo R."/>
            <person name="Gustafson E.A."/>
            <person name="Haerty W."/>
            <person name="Hahn M.W."/>
            <person name="Halligan D.L."/>
            <person name="Halpern A.L."/>
            <person name="Halter G.M."/>
            <person name="Han M.V."/>
            <person name="Heger A."/>
            <person name="Hillier L."/>
            <person name="Hinrichs A.S."/>
            <person name="Holmes I."/>
            <person name="Hoskins R.A."/>
            <person name="Hubisz M.J."/>
            <person name="Hultmark D."/>
            <person name="Huntley M.A."/>
            <person name="Jaffe D.B."/>
            <person name="Jagadeeshan S."/>
            <person name="Jeck W.R."/>
            <person name="Johnson J."/>
            <person name="Jones C.D."/>
            <person name="Jordan W.C."/>
            <person name="Karpen G.H."/>
            <person name="Kataoka E."/>
            <person name="Keightley P.D."/>
            <person name="Kheradpour P."/>
            <person name="Kirkness E.F."/>
            <person name="Koerich L.B."/>
            <person name="Kristiansen K."/>
            <person name="Kudrna D."/>
            <person name="Kulathinal R.J."/>
            <person name="Kumar S."/>
            <person name="Kwok R."/>
            <person name="Lander E."/>
            <person name="Langley C.H."/>
            <person name="Lapoint R."/>
            <person name="Lazzaro B.P."/>
            <person name="Lee S.J."/>
            <person name="Levesque L."/>
            <person name="Li R."/>
            <person name="Lin C.F."/>
            <person name="Lin M.F."/>
            <person name="Lindblad-Toh K."/>
            <person name="Llopart A."/>
            <person name="Long M."/>
            <person name="Low L."/>
            <person name="Lozovsky E."/>
            <person name="Lu J."/>
            <person name="Luo M."/>
            <person name="Machado C.A."/>
            <person name="Makalowski W."/>
            <person name="Marzo M."/>
            <person name="Matsuda M."/>
            <person name="Matzkin L."/>
            <person name="McAllister B."/>
            <person name="McBride C.S."/>
            <person name="McKernan B."/>
            <person name="McKernan K."/>
            <person name="Mendez-Lago M."/>
            <person name="Minx P."/>
            <person name="Mollenhauer M.U."/>
            <person name="Montooth K."/>
            <person name="Mount S.M."/>
            <person name="Mu X."/>
            <person name="Myers E."/>
            <person name="Negre B."/>
            <person name="Newfeld S."/>
            <person name="Nielsen R."/>
            <person name="Noor M.A."/>
            <person name="O'Grady P."/>
            <person name="Pachter L."/>
            <person name="Papaceit M."/>
            <person name="Parisi M.J."/>
            <person name="Parisi M."/>
            <person name="Parts L."/>
            <person name="Pedersen J.S."/>
            <person name="Pesole G."/>
            <person name="Phillippy A.M."/>
            <person name="Ponting C.P."/>
            <person name="Pop M."/>
            <person name="Porcelli D."/>
            <person name="Powell J.R."/>
            <person name="Prohaska S."/>
            <person name="Pruitt K."/>
            <person name="Puig M."/>
            <person name="Quesneville H."/>
            <person name="Ram K.R."/>
            <person name="Rand D."/>
            <person name="Rasmussen M.D."/>
            <person name="Reed L.K."/>
            <person name="Reenan R."/>
            <person name="Reily A."/>
            <person name="Remington K.A."/>
            <person name="Rieger T.T."/>
            <person name="Ritchie M.G."/>
            <person name="Robin C."/>
            <person name="Rogers Y.H."/>
            <person name="Rohde C."/>
            <person name="Rozas J."/>
            <person name="Rubenfield M.J."/>
            <person name="Ruiz A."/>
            <person name="Russo S."/>
            <person name="Salzberg S.L."/>
            <person name="Sanchez-Gracia A."/>
            <person name="Saranga D.J."/>
            <person name="Sato H."/>
            <person name="Schaeffer S.W."/>
            <person name="Schatz M.C."/>
            <person name="Schlenke T."/>
            <person name="Schwartz R."/>
            <person name="Segarra C."/>
            <person name="Singh R.S."/>
            <person name="Sirot L."/>
            <person name="Sirota M."/>
            <person name="Sisneros N.B."/>
            <person name="Smith C.D."/>
            <person name="Smith T.F."/>
            <person name="Spieth J."/>
            <person name="Stage D.E."/>
            <person name="Stark A."/>
            <person name="Stephan W."/>
            <person name="Strausberg R.L."/>
            <person name="Strempel S."/>
            <person name="Sturgill D."/>
            <person name="Sutton G."/>
            <person name="Sutton G.G."/>
            <person name="Tao W."/>
            <person name="Teichmann S."/>
            <person name="Tobari Y.N."/>
            <person name="Tomimura Y."/>
            <person name="Tsolas J.M."/>
            <person name="Valente V.L."/>
            <person name="Venter E."/>
            <person name="Venter J.C."/>
            <person name="Vicario S."/>
            <person name="Vieira F.G."/>
            <person name="Vilella A.J."/>
            <person name="Villasante A."/>
            <person name="Walenz B."/>
            <person name="Wang J."/>
            <person name="Wasserman M."/>
            <person name="Watts T."/>
            <person name="Wilson D."/>
            <person name="Wilson R.K."/>
            <person name="Wing R.A."/>
            <person name="Wolfner M.F."/>
            <person name="Wong A."/>
            <person name="Wong G.K."/>
            <person name="Wu C.I."/>
            <person name="Wu G."/>
            <person name="Yamamoto D."/>
            <person name="Yang H.P."/>
            <person name="Yang S.P."/>
            <person name="Yorke J.A."/>
            <person name="Yoshida K."/>
            <person name="Zdobnov E."/>
            <person name="Zhang P."/>
            <person name="Zhang Y."/>
            <person name="Zimin A.V."/>
            <person name="Baldwin J."/>
            <person name="Abdouelleil A."/>
            <person name="Abdulkadir J."/>
            <person name="Abebe A."/>
            <person name="Abera B."/>
            <person name="Abreu J."/>
            <person name="Acer S.C."/>
            <person name="Aftuck L."/>
            <person name="Alexander A."/>
            <person name="An P."/>
            <person name="Anderson E."/>
            <person name="Anderson S."/>
            <person name="Arachi H."/>
            <person name="Azer M."/>
            <person name="Bachantsang P."/>
            <person name="Barry A."/>
            <person name="Bayul T."/>
            <person name="Berlin A."/>
            <person name="Bessette D."/>
            <person name="Bloom T."/>
            <person name="Blye J."/>
            <person name="Boguslavskiy L."/>
            <person name="Bonnet C."/>
            <person name="Boukhgalter B."/>
            <person name="Bourzgui I."/>
            <person name="Brown A."/>
            <person name="Cahill P."/>
            <person name="Channer S."/>
            <person name="Cheshatsang Y."/>
            <person name="Chuda L."/>
            <person name="Citroen M."/>
            <person name="Collymore A."/>
            <person name="Cooke P."/>
            <person name="Costello M."/>
            <person name="D'Aco K."/>
            <person name="Daza R."/>
            <person name="De Haan G."/>
            <person name="DeGray S."/>
            <person name="DeMaso C."/>
            <person name="Dhargay N."/>
            <person name="Dooley K."/>
            <person name="Dooley E."/>
            <person name="Doricent M."/>
            <person name="Dorje P."/>
            <person name="Dorjee K."/>
            <person name="Dupes A."/>
            <person name="Elong R."/>
            <person name="Falk J."/>
            <person name="Farina A."/>
            <person name="Faro S."/>
            <person name="Ferguson D."/>
            <person name="Fisher S."/>
            <person name="Foley C.D."/>
            <person name="Franke A."/>
            <person name="Friedrich D."/>
            <person name="Gadbois L."/>
            <person name="Gearin G."/>
            <person name="Gearin C.R."/>
            <person name="Giannoukos G."/>
            <person name="Goode T."/>
            <person name="Graham J."/>
            <person name="Grandbois E."/>
            <person name="Grewal S."/>
            <person name="Gyaltsen K."/>
            <person name="Hafez N."/>
            <person name="Hagos B."/>
            <person name="Hall J."/>
            <person name="Henson C."/>
            <person name="Hollinger A."/>
            <person name="Honan T."/>
            <person name="Huard M.D."/>
            <person name="Hughes L."/>
            <person name="Hurhula B."/>
            <person name="Husby M.E."/>
            <person name="Kamat A."/>
            <person name="Kanga B."/>
            <person name="Kashin S."/>
            <person name="Khazanovich D."/>
            <person name="Kisner P."/>
            <person name="Lance K."/>
            <person name="Lara M."/>
            <person name="Lee W."/>
            <person name="Lennon N."/>
            <person name="Letendre F."/>
            <person name="LeVine R."/>
            <person name="Lipovsky A."/>
            <person name="Liu X."/>
            <person name="Liu J."/>
            <person name="Liu S."/>
            <person name="Lokyitsang T."/>
            <person name="Lokyitsang Y."/>
            <person name="Lubonja R."/>
            <person name="Lui A."/>
            <person name="MacDonald P."/>
            <person name="Magnisalis V."/>
            <person name="Maru K."/>
            <person name="Matthews C."/>
            <person name="McCusker W."/>
            <person name="McDonough S."/>
            <person name="Mehta T."/>
            <person name="Meldrim J."/>
            <person name="Meneus L."/>
            <person name="Mihai O."/>
            <person name="Mihalev A."/>
            <person name="Mihova T."/>
            <person name="Mittelman R."/>
            <person name="Mlenga V."/>
            <person name="Montmayeur A."/>
            <person name="Mulrain L."/>
            <person name="Navidi A."/>
            <person name="Naylor J."/>
            <person name="Negash T."/>
            <person name="Nguyen T."/>
            <person name="Nguyen N."/>
            <person name="Nicol R."/>
            <person name="Norbu C."/>
            <person name="Norbu N."/>
            <person name="Novod N."/>
            <person name="O'Neill B."/>
            <person name="Osman S."/>
            <person name="Markiewicz E."/>
            <person name="Oyono O.L."/>
            <person name="Patti C."/>
            <person name="Phunkhang P."/>
            <person name="Pierre F."/>
            <person name="Priest M."/>
            <person name="Raghuraman S."/>
            <person name="Rege F."/>
            <person name="Reyes R."/>
            <person name="Rise C."/>
            <person name="Rogov P."/>
            <person name="Ross K."/>
            <person name="Ryan E."/>
            <person name="Settipalli S."/>
            <person name="Shea T."/>
            <person name="Sherpa N."/>
            <person name="Shi L."/>
            <person name="Shih D."/>
            <person name="Sparrow T."/>
            <person name="Spaulding J."/>
            <person name="Stalker J."/>
            <person name="Stange-Thomann N."/>
            <person name="Stavropoulos S."/>
            <person name="Stone C."/>
            <person name="Strader C."/>
            <person name="Tesfaye S."/>
            <person name="Thomson T."/>
            <person name="Thoulutsang Y."/>
            <person name="Thoulutsang D."/>
            <person name="Topham K."/>
            <person name="Topping I."/>
            <person name="Tsamla T."/>
            <person name="Vassiliev H."/>
            <person name="Vo A."/>
            <person name="Wangchuk T."/>
            <person name="Wangdi T."/>
            <person name="Weiand M."/>
            <person name="Wilkinson J."/>
            <person name="Wilson A."/>
            <person name="Yadav S."/>
            <person name="Young G."/>
            <person name="Yu Q."/>
            <person name="Zembek L."/>
            <person name="Zhong D."/>
            <person name="Zimmer A."/>
            <person name="Zwirko Z."/>
            <person name="Jaffe D.B."/>
            <person name="Alvarez P."/>
            <person name="Brockman W."/>
            <person name="Butler J."/>
            <person name="Chin C."/>
            <person name="Gnerre S."/>
            <person name="Grabherr M."/>
            <person name="Kleber M."/>
            <person name="Mauceli E."/>
            <person name="MacCallum I."/>
        </authorList>
    </citation>
    <scope>NUCLEOTIDE SEQUENCE [LARGE SCALE GENOMIC DNA]</scope>
    <source>
        <strain evidence="8">Tucson 14030-0811.24</strain>
    </source>
</reference>
<dbReference type="GO" id="GO:0005886">
    <property type="term" value="C:plasma membrane"/>
    <property type="evidence" value="ECO:0007669"/>
    <property type="project" value="UniProtKB-SubCell"/>
</dbReference>
<evidence type="ECO:0000256" key="2">
    <source>
        <dbReference type="ARBA" id="ARBA00022475"/>
    </source>
</evidence>
<dbReference type="eggNOG" id="ENOG502RW0J">
    <property type="taxonomic scope" value="Eukaryota"/>
</dbReference>
<dbReference type="OrthoDB" id="6366728at2759"/>
<sequence>MAGQLGRVLHYHLRFYQLLGFHGLPLPGDAHPLRTQRCLQIWSFCLMIFLGTLAVFCVCSEDEFIHIGDTFGSFNDVLKYTVGGIAVVSIYVETLISHRHLARFWRLHGLLSDLLPSSTSTSSSWWRELRQHWRYLSWFHGLTASELALLAFFSLGQGTIRRHLVLFWTTFQPFVWLTHIRNIQFVLHVELLRQQLKQLAHELNLLAEYSKFANRRASFEGFENYLRRQLRQKQLIYDKIYDMYTSFQAAFRYSMLTVLLMIGVRISVDCYFMYYTIYNNINDIDYLFILPALLEIPAFIYTSRGCMEMLPRIAYKLHSITPGPTSSSYPTLSLQVKQIQNFSLQMMHQPVVIHALGITILDGYLLTRLACSLSTYAIYAIQFMPKLRRNV</sequence>
<dbReference type="InterPro" id="IPR013604">
    <property type="entry name" value="7TM_chemorcpt"/>
</dbReference>
<evidence type="ECO:0000256" key="6">
    <source>
        <dbReference type="RuleBase" id="RU363108"/>
    </source>
</evidence>
<comment type="caution">
    <text evidence="6">Lacks conserved residue(s) required for the propagation of feature annotation.</text>
</comment>
<keyword evidence="2 6" id="KW-1003">Cell membrane</keyword>
<keyword evidence="3 6" id="KW-0812">Transmembrane</keyword>
<evidence type="ECO:0000256" key="5">
    <source>
        <dbReference type="ARBA" id="ARBA00023136"/>
    </source>
</evidence>
<evidence type="ECO:0000313" key="7">
    <source>
        <dbReference type="EMBL" id="EDW82419.2"/>
    </source>
</evidence>
<gene>
    <name evidence="7" type="primary">Dwil\GK25139</name>
    <name evidence="7" type="ORF">Dwil_GK25139</name>
</gene>
<name>B4NC60_DROWI</name>
<dbReference type="Proteomes" id="UP000007798">
    <property type="component" value="Unassembled WGS sequence"/>
</dbReference>
<dbReference type="GO" id="GO:0007165">
    <property type="term" value="P:signal transduction"/>
    <property type="evidence" value="ECO:0007669"/>
    <property type="project" value="UniProtKB-KW"/>
</dbReference>
<dbReference type="HOGENOM" id="CLU_708378_0_0_1"/>
<evidence type="ECO:0000313" key="8">
    <source>
        <dbReference type="Proteomes" id="UP000007798"/>
    </source>
</evidence>
<comment type="similarity">
    <text evidence="6">Belongs to the insect chemoreceptor superfamily. Gustatory receptor (GR) family.</text>
</comment>
<feature type="transmembrane region" description="Helical" evidence="6">
    <location>
        <begin position="253"/>
        <end position="274"/>
    </location>
</feature>
<evidence type="ECO:0000256" key="4">
    <source>
        <dbReference type="ARBA" id="ARBA00022989"/>
    </source>
</evidence>
<evidence type="ECO:0000256" key="3">
    <source>
        <dbReference type="ARBA" id="ARBA00022692"/>
    </source>
</evidence>
<dbReference type="EMBL" id="CH964239">
    <property type="protein sequence ID" value="EDW82419.2"/>
    <property type="molecule type" value="Genomic_DNA"/>
</dbReference>
<keyword evidence="6" id="KW-0807">Transducer</keyword>
<dbReference type="AlphaFoldDB" id="B4NC60"/>
<comment type="subcellular location">
    <subcellularLocation>
        <location evidence="1 6">Cell membrane</location>
        <topology evidence="1 6">Multi-pass membrane protein</topology>
    </subcellularLocation>
</comment>
<dbReference type="GO" id="GO:0017085">
    <property type="term" value="P:response to insecticide"/>
    <property type="evidence" value="ECO:0007669"/>
    <property type="project" value="EnsemblMetazoa"/>
</dbReference>
<dbReference type="GO" id="GO:0050909">
    <property type="term" value="P:sensory perception of taste"/>
    <property type="evidence" value="ECO:0007669"/>
    <property type="project" value="InterPro"/>
</dbReference>
<dbReference type="GO" id="GO:0007635">
    <property type="term" value="P:chemosensory behavior"/>
    <property type="evidence" value="ECO:0007669"/>
    <property type="project" value="EnsemblMetazoa"/>
</dbReference>
<feature type="transmembrane region" description="Helical" evidence="6">
    <location>
        <begin position="41"/>
        <end position="59"/>
    </location>
</feature>
<feature type="transmembrane region" description="Helical" evidence="6">
    <location>
        <begin position="80"/>
        <end position="101"/>
    </location>
</feature>
<comment type="function">
    <text evidence="6">Gustatory receptor which mediates acceptance or avoidance behavior, depending on its substrates.</text>
</comment>
<keyword evidence="8" id="KW-1185">Reference proteome</keyword>
<keyword evidence="5 6" id="KW-0472">Membrane</keyword>